<evidence type="ECO:0000256" key="1">
    <source>
        <dbReference type="SAM" id="MobiDB-lite"/>
    </source>
</evidence>
<feature type="domain" description="Coiled-coil SMC6 And NSE5 INteracting (CANIN)" evidence="2">
    <location>
        <begin position="34"/>
        <end position="312"/>
    </location>
</feature>
<evidence type="ECO:0000313" key="3">
    <source>
        <dbReference type="EMBL" id="OAE20988.1"/>
    </source>
</evidence>
<evidence type="ECO:0000259" key="2">
    <source>
        <dbReference type="Pfam" id="PF14816"/>
    </source>
</evidence>
<dbReference type="PANTHER" id="PTHR37212:SF2">
    <property type="entry name" value="ACTIN PROTEIN 2_3 COMPLEX SUBUNIT-LIKE PROTEIN"/>
    <property type="match status" value="1"/>
</dbReference>
<dbReference type="AlphaFoldDB" id="A0A176VJ58"/>
<comment type="caution">
    <text evidence="3">The sequence shown here is derived from an EMBL/GenBank/DDBJ whole genome shotgun (WGS) entry which is preliminary data.</text>
</comment>
<dbReference type="Proteomes" id="UP000077202">
    <property type="component" value="Unassembled WGS sequence"/>
</dbReference>
<sequence length="523" mass="59700">MEDDDTSWMKLDSGTPEAKFPHTTVVKKRNKLIMLDDLIREREKKKKQRSNLTLEVENDSSATDDEEDDPADKKAEIVKKMLKNLESESTAVDEIVSLLNWGEKVFFSQKPLANHITSEECLALCPDGIPSATGLLLSGLLRSLVISEGRCDEETTRWIYSQMIYSPSEHLEKAACQLLRDLLSLERPDRTPVCKLEWIPNFTEITEVFGSYGYRKATLMKESGSCSKQADANCLGVTTVDGLPTNADHVDGPPPNIRSFVAFLTSFFQTRNFYQTLSASEAEELLVTLVHCQLDRRMETISFLFKSCLKALVHYFTEEEWDHSCPRIAASFYSHVLTQWRLSYSLQHQFELHEPSARRQEFTCWRQSAVFIAKISSYSTPGKKREIKSAADVVSIFKPIRTKKKDFDFLELVFQLTSADLYLWSEPEFERNVSVHADWLDFLKRCTLNIASSDERPHATKVHPEACALASKGPPLTAFFCHFSTAYTVWKEFVIGITYVFPTVECVKKPFQTQLSNLQNNDL</sequence>
<feature type="compositionally biased region" description="Acidic residues" evidence="1">
    <location>
        <begin position="56"/>
        <end position="70"/>
    </location>
</feature>
<evidence type="ECO:0000313" key="4">
    <source>
        <dbReference type="Proteomes" id="UP000077202"/>
    </source>
</evidence>
<dbReference type="EMBL" id="LVLJ01003555">
    <property type="protein sequence ID" value="OAE20988.1"/>
    <property type="molecule type" value="Genomic_DNA"/>
</dbReference>
<proteinExistence type="predicted"/>
<feature type="region of interest" description="Disordered" evidence="1">
    <location>
        <begin position="1"/>
        <end position="21"/>
    </location>
</feature>
<protein>
    <recommendedName>
        <fullName evidence="2">Coiled-coil SMC6 And NSE5 INteracting (CANIN) domain-containing protein</fullName>
    </recommendedName>
</protein>
<gene>
    <name evidence="3" type="ORF">AXG93_2024s1000</name>
</gene>
<organism evidence="3 4">
    <name type="scientific">Marchantia polymorpha subsp. ruderalis</name>
    <dbReference type="NCBI Taxonomy" id="1480154"/>
    <lineage>
        <taxon>Eukaryota</taxon>
        <taxon>Viridiplantae</taxon>
        <taxon>Streptophyta</taxon>
        <taxon>Embryophyta</taxon>
        <taxon>Marchantiophyta</taxon>
        <taxon>Marchantiopsida</taxon>
        <taxon>Marchantiidae</taxon>
        <taxon>Marchantiales</taxon>
        <taxon>Marchantiaceae</taxon>
        <taxon>Marchantia</taxon>
    </lineage>
</organism>
<dbReference type="PANTHER" id="PTHR37212">
    <property type="entry name" value="ACTIN PROTEIN 2/3 COMPLEX SUBUNIT-LIKE PROTEIN"/>
    <property type="match status" value="1"/>
</dbReference>
<feature type="region of interest" description="Disordered" evidence="1">
    <location>
        <begin position="43"/>
        <end position="72"/>
    </location>
</feature>
<name>A0A176VJ58_MARPO</name>
<keyword evidence="4" id="KW-1185">Reference proteome</keyword>
<dbReference type="InterPro" id="IPR044276">
    <property type="entry name" value="CANIN_dom"/>
</dbReference>
<reference evidence="3" key="1">
    <citation type="submission" date="2016-03" db="EMBL/GenBank/DDBJ databases">
        <title>Mechanisms controlling the formation of the plant cell surface in tip-growing cells are functionally conserved among land plants.</title>
        <authorList>
            <person name="Honkanen S."/>
            <person name="Jones V.A."/>
            <person name="Morieri G."/>
            <person name="Champion C."/>
            <person name="Hetherington A.J."/>
            <person name="Kelly S."/>
            <person name="Saint-Marcoux D."/>
            <person name="Proust H."/>
            <person name="Prescott H."/>
            <person name="Dolan L."/>
        </authorList>
    </citation>
    <scope>NUCLEOTIDE SEQUENCE [LARGE SCALE GENOMIC DNA]</scope>
    <source>
        <tissue evidence="3">Whole gametophyte</tissue>
    </source>
</reference>
<dbReference type="Pfam" id="PF14816">
    <property type="entry name" value="CANIN"/>
    <property type="match status" value="1"/>
</dbReference>
<accession>A0A176VJ58</accession>